<dbReference type="GeneID" id="79882973"/>
<name>A0AAX3EHL2_PAEUR</name>
<dbReference type="AlphaFoldDB" id="A0AAX3EHL2"/>
<evidence type="ECO:0000256" key="1">
    <source>
        <dbReference type="SAM" id="MobiDB-lite"/>
    </source>
</evidence>
<keyword evidence="4" id="KW-1185">Reference proteome</keyword>
<proteinExistence type="predicted"/>
<feature type="region of interest" description="Disordered" evidence="1">
    <location>
        <begin position="1"/>
        <end position="40"/>
    </location>
</feature>
<feature type="compositionally biased region" description="Low complexity" evidence="1">
    <location>
        <begin position="20"/>
        <end position="34"/>
    </location>
</feature>
<dbReference type="SMART" id="SM01119">
    <property type="entry name" value="D-ser_dehydrat"/>
    <property type="match status" value="1"/>
</dbReference>
<dbReference type="Pfam" id="PF14031">
    <property type="entry name" value="D-ser_dehydrat"/>
    <property type="match status" value="1"/>
</dbReference>
<sequence>MSCVTWVPGSDTVAGQQGRPSTTSTASWPTPQTSRSHPGTSYDWAGLAILDAGKRDLPFDEGFPEPQLIGPALGGAMEPLEGARITAINDQHCFMAYPANVTVTPGDVVRLGLSHPCTAFDKWTVIPVLADNGSSGNGSSGTGSSADAGSPADLTVVDLIHTFF</sequence>
<gene>
    <name evidence="3" type="ORF">NL394_21670</name>
</gene>
<reference evidence="3" key="1">
    <citation type="submission" date="2022-07" db="EMBL/GenBank/DDBJ databases">
        <authorList>
            <person name="Wu T."/>
        </authorList>
    </citation>
    <scope>NUCLEOTIDE SEQUENCE</scope>
    <source>
        <strain evidence="3">SD-1</strain>
    </source>
</reference>
<organism evidence="3 4">
    <name type="scientific">Paenarthrobacter ureafaciens</name>
    <dbReference type="NCBI Taxonomy" id="37931"/>
    <lineage>
        <taxon>Bacteria</taxon>
        <taxon>Bacillati</taxon>
        <taxon>Actinomycetota</taxon>
        <taxon>Actinomycetes</taxon>
        <taxon>Micrococcales</taxon>
        <taxon>Micrococcaceae</taxon>
        <taxon>Paenarthrobacter</taxon>
    </lineage>
</organism>
<accession>A0AAX3EHL2</accession>
<dbReference type="InterPro" id="IPR042208">
    <property type="entry name" value="D-ser_dehydrat-like_sf"/>
</dbReference>
<protein>
    <recommendedName>
        <fullName evidence="2">D-serine dehydratase-like domain-containing protein</fullName>
    </recommendedName>
</protein>
<dbReference type="Proteomes" id="UP001163293">
    <property type="component" value="Chromosome"/>
</dbReference>
<evidence type="ECO:0000313" key="4">
    <source>
        <dbReference type="Proteomes" id="UP001163293"/>
    </source>
</evidence>
<feature type="domain" description="D-serine dehydratase-like" evidence="2">
    <location>
        <begin position="36"/>
        <end position="130"/>
    </location>
</feature>
<dbReference type="InterPro" id="IPR026956">
    <property type="entry name" value="D-ser_dehydrat-like_dom"/>
</dbReference>
<dbReference type="Gene3D" id="2.40.37.20">
    <property type="entry name" value="D-serine dehydratase-like domain"/>
    <property type="match status" value="1"/>
</dbReference>
<dbReference type="RefSeq" id="WP_021473279.1">
    <property type="nucleotide sequence ID" value="NZ_BDMH01000024.1"/>
</dbReference>
<dbReference type="EMBL" id="CP101185">
    <property type="protein sequence ID" value="UYV97602.1"/>
    <property type="molecule type" value="Genomic_DNA"/>
</dbReference>
<evidence type="ECO:0000259" key="2">
    <source>
        <dbReference type="SMART" id="SM01119"/>
    </source>
</evidence>
<evidence type="ECO:0000313" key="3">
    <source>
        <dbReference type="EMBL" id="UYV97602.1"/>
    </source>
</evidence>